<accession>A0A7I8WF84</accession>
<comment type="caution">
    <text evidence="2">The sequence shown here is derived from an EMBL/GenBank/DDBJ whole genome shotgun (WGS) entry which is preliminary data.</text>
</comment>
<evidence type="ECO:0000313" key="2">
    <source>
        <dbReference type="EMBL" id="CAD5126760.1"/>
    </source>
</evidence>
<gene>
    <name evidence="2" type="ORF">DGYR_LOCUS13990</name>
</gene>
<organism evidence="2 3">
    <name type="scientific">Dimorphilus gyrociliatus</name>
    <dbReference type="NCBI Taxonomy" id="2664684"/>
    <lineage>
        <taxon>Eukaryota</taxon>
        <taxon>Metazoa</taxon>
        <taxon>Spiralia</taxon>
        <taxon>Lophotrochozoa</taxon>
        <taxon>Annelida</taxon>
        <taxon>Polychaeta</taxon>
        <taxon>Polychaeta incertae sedis</taxon>
        <taxon>Dinophilidae</taxon>
        <taxon>Dimorphilus</taxon>
    </lineage>
</organism>
<keyword evidence="1" id="KW-0732">Signal</keyword>
<evidence type="ECO:0000313" key="3">
    <source>
        <dbReference type="Proteomes" id="UP000549394"/>
    </source>
</evidence>
<proteinExistence type="predicted"/>
<dbReference type="AlphaFoldDB" id="A0A7I8WF84"/>
<feature type="chain" id="PRO_5029756293" evidence="1">
    <location>
        <begin position="29"/>
        <end position="388"/>
    </location>
</feature>
<reference evidence="2 3" key="1">
    <citation type="submission" date="2020-08" db="EMBL/GenBank/DDBJ databases">
        <authorList>
            <person name="Hejnol A."/>
        </authorList>
    </citation>
    <scope>NUCLEOTIDE SEQUENCE [LARGE SCALE GENOMIC DNA]</scope>
</reference>
<dbReference type="Proteomes" id="UP000549394">
    <property type="component" value="Unassembled WGS sequence"/>
</dbReference>
<sequence>MLFLNLKQPIWKLYTVFIFLTLIDLGQQEKCQNHTTIGPPLDKKPVNLQGNDGFNMLVGFKFPCNGYINSVTIDSLGNNYPLHIGIWERLQENPLTYVCRSKIVIPASATAGIRVLNVTEKIYVKANYSISFDFLKNHKHNIRMTENIDDPMVSVLYDRAVLDIQTLKLPTGRVVKIPALQNPRHYAINFDISAEYNKQSDVCNNNITTFGSPIINRAEGGGDHLNVVVHPSFPCSGRMLSFKIFRKYNGICFIGIWRPLPDQVYPFKFKLLHIIEVENAAPLSEQTVTLSQPIPIEAGDVYSIIHKKNTIHVIANQFEKTDYPSVCAKKIFFEDLTVGYELDCKMVTHVFRIYSIEFTIDNGNIFIFSSFIIFLLDHSSSLLSFHIN</sequence>
<feature type="signal peptide" evidence="1">
    <location>
        <begin position="1"/>
        <end position="28"/>
    </location>
</feature>
<protein>
    <submittedName>
        <fullName evidence="2">DgyrCDS14812</fullName>
    </submittedName>
</protein>
<evidence type="ECO:0000256" key="1">
    <source>
        <dbReference type="SAM" id="SignalP"/>
    </source>
</evidence>
<keyword evidence="3" id="KW-1185">Reference proteome</keyword>
<dbReference type="EMBL" id="CAJFCJ010000078">
    <property type="protein sequence ID" value="CAD5126760.1"/>
    <property type="molecule type" value="Genomic_DNA"/>
</dbReference>
<name>A0A7I8WF84_9ANNE</name>